<evidence type="ECO:0000256" key="8">
    <source>
        <dbReference type="ARBA" id="ARBA00049204"/>
    </source>
</evidence>
<keyword evidence="5" id="KW-0862">Zinc</keyword>
<dbReference type="GO" id="GO:0005507">
    <property type="term" value="F:copper ion binding"/>
    <property type="evidence" value="ECO:0007669"/>
    <property type="project" value="InterPro"/>
</dbReference>
<keyword evidence="10" id="KW-0560">Oxidoreductase</keyword>
<name>A0A2P6RTS5_ROSCH</name>
<dbReference type="SUPFAM" id="SSF49329">
    <property type="entry name" value="Cu,Zn superoxide dismutase-like"/>
    <property type="match status" value="1"/>
</dbReference>
<evidence type="ECO:0000256" key="6">
    <source>
        <dbReference type="ARBA" id="ARBA00022862"/>
    </source>
</evidence>
<dbReference type="InterPro" id="IPR024134">
    <property type="entry name" value="SOD_Cu/Zn_/chaperone"/>
</dbReference>
<dbReference type="GO" id="GO:0004784">
    <property type="term" value="F:superoxide dismutase activity"/>
    <property type="evidence" value="ECO:0007669"/>
    <property type="project" value="UniProtKB-EC"/>
</dbReference>
<dbReference type="PROSITE" id="PS00087">
    <property type="entry name" value="SOD_CU_ZN_1"/>
    <property type="match status" value="1"/>
</dbReference>
<organism evidence="10 11">
    <name type="scientific">Rosa chinensis</name>
    <name type="common">China rose</name>
    <dbReference type="NCBI Taxonomy" id="74649"/>
    <lineage>
        <taxon>Eukaryota</taxon>
        <taxon>Viridiplantae</taxon>
        <taxon>Streptophyta</taxon>
        <taxon>Embryophyta</taxon>
        <taxon>Tracheophyta</taxon>
        <taxon>Spermatophyta</taxon>
        <taxon>Magnoliopsida</taxon>
        <taxon>eudicotyledons</taxon>
        <taxon>Gunneridae</taxon>
        <taxon>Pentapetalae</taxon>
        <taxon>rosids</taxon>
        <taxon>fabids</taxon>
        <taxon>Rosales</taxon>
        <taxon>Rosaceae</taxon>
        <taxon>Rosoideae</taxon>
        <taxon>Rosoideae incertae sedis</taxon>
        <taxon>Rosa</taxon>
    </lineage>
</organism>
<dbReference type="PANTHER" id="PTHR10003">
    <property type="entry name" value="SUPEROXIDE DISMUTASE CU-ZN -RELATED"/>
    <property type="match status" value="1"/>
</dbReference>
<gene>
    <name evidence="10" type="ORF">RchiOBHm_Chr2g0126391</name>
</gene>
<dbReference type="EC" id="1.15.1.1" evidence="4"/>
<dbReference type="EMBL" id="PDCK01000040">
    <property type="protein sequence ID" value="PRQ49838.1"/>
    <property type="molecule type" value="Genomic_DNA"/>
</dbReference>
<evidence type="ECO:0000313" key="10">
    <source>
        <dbReference type="EMBL" id="PRQ49838.1"/>
    </source>
</evidence>
<keyword evidence="11" id="KW-1185">Reference proteome</keyword>
<evidence type="ECO:0000256" key="5">
    <source>
        <dbReference type="ARBA" id="ARBA00022833"/>
    </source>
</evidence>
<comment type="caution">
    <text evidence="10">The sequence shown here is derived from an EMBL/GenBank/DDBJ whole genome shotgun (WGS) entry which is preliminary data.</text>
</comment>
<dbReference type="InterPro" id="IPR001424">
    <property type="entry name" value="SOD_Cu_Zn_dom"/>
</dbReference>
<dbReference type="Pfam" id="PF00080">
    <property type="entry name" value="Sod_Cu"/>
    <property type="match status" value="1"/>
</dbReference>
<reference evidence="10 11" key="1">
    <citation type="journal article" date="2018" name="Nat. Genet.">
        <title>The Rosa genome provides new insights in the design of modern roses.</title>
        <authorList>
            <person name="Bendahmane M."/>
        </authorList>
    </citation>
    <scope>NUCLEOTIDE SEQUENCE [LARGE SCALE GENOMIC DNA]</scope>
    <source>
        <strain evidence="11">cv. Old Blush</strain>
    </source>
</reference>
<dbReference type="InterPro" id="IPR036423">
    <property type="entry name" value="SOD-like_Cu/Zn_dom_sf"/>
</dbReference>
<evidence type="ECO:0000313" key="11">
    <source>
        <dbReference type="Proteomes" id="UP000238479"/>
    </source>
</evidence>
<evidence type="ECO:0000259" key="9">
    <source>
        <dbReference type="Pfam" id="PF00080"/>
    </source>
</evidence>
<dbReference type="STRING" id="74649.A0A2P6RTS5"/>
<feature type="domain" description="Superoxide dismutase copper/zinc binding" evidence="9">
    <location>
        <begin position="7"/>
        <end position="48"/>
    </location>
</feature>
<comment type="cofactor">
    <cofactor evidence="1">
        <name>Cu cation</name>
        <dbReference type="ChEBI" id="CHEBI:23378"/>
    </cofactor>
</comment>
<dbReference type="AlphaFoldDB" id="A0A2P6RTS5"/>
<evidence type="ECO:0000256" key="1">
    <source>
        <dbReference type="ARBA" id="ARBA00001935"/>
    </source>
</evidence>
<dbReference type="Proteomes" id="UP000238479">
    <property type="component" value="Chromosome 2"/>
</dbReference>
<evidence type="ECO:0000256" key="4">
    <source>
        <dbReference type="ARBA" id="ARBA00012682"/>
    </source>
</evidence>
<evidence type="ECO:0000256" key="3">
    <source>
        <dbReference type="ARBA" id="ARBA00010457"/>
    </source>
</evidence>
<accession>A0A2P6RTS5</accession>
<proteinExistence type="inferred from homology"/>
<dbReference type="InterPro" id="IPR016135">
    <property type="entry name" value="UBQ-conjugating_enzyme/RWD"/>
</dbReference>
<keyword evidence="6" id="KW-0049">Antioxidant</keyword>
<evidence type="ECO:0000256" key="2">
    <source>
        <dbReference type="ARBA" id="ARBA00001947"/>
    </source>
</evidence>
<comment type="cofactor">
    <cofactor evidence="2">
        <name>Zn(2+)</name>
        <dbReference type="ChEBI" id="CHEBI:29105"/>
    </cofactor>
</comment>
<evidence type="ECO:0000256" key="7">
    <source>
        <dbReference type="ARBA" id="ARBA00023008"/>
    </source>
</evidence>
<dbReference type="SUPFAM" id="SSF54495">
    <property type="entry name" value="UBC-like"/>
    <property type="match status" value="1"/>
</dbReference>
<protein>
    <recommendedName>
        <fullName evidence="4">superoxide dismutase</fullName>
        <ecNumber evidence="4">1.15.1.1</ecNumber>
    </recommendedName>
</protein>
<comment type="similarity">
    <text evidence="3">Belongs to the Cu-Zn superoxide dismutase family.</text>
</comment>
<dbReference type="Gramene" id="PRQ49838">
    <property type="protein sequence ID" value="PRQ49838"/>
    <property type="gene ID" value="RchiOBHm_Chr2g0126391"/>
</dbReference>
<dbReference type="Gene3D" id="2.60.40.200">
    <property type="entry name" value="Superoxide dismutase, copper/zinc binding domain"/>
    <property type="match status" value="1"/>
</dbReference>
<sequence length="75" mass="8274">MVMFKDLTGNISCLRPGLHGFHVHALGDTTNSCMSTGPHFTIVHKQVVFWTKVYHPNINSNGSAIKEQWSPAPSP</sequence>
<dbReference type="InterPro" id="IPR018152">
    <property type="entry name" value="SOD_Cu/Zn_BS"/>
</dbReference>
<comment type="catalytic activity">
    <reaction evidence="8">
        <text>2 superoxide + 2 H(+) = H2O2 + O2</text>
        <dbReference type="Rhea" id="RHEA:20696"/>
        <dbReference type="ChEBI" id="CHEBI:15378"/>
        <dbReference type="ChEBI" id="CHEBI:15379"/>
        <dbReference type="ChEBI" id="CHEBI:16240"/>
        <dbReference type="ChEBI" id="CHEBI:18421"/>
        <dbReference type="EC" id="1.15.1.1"/>
    </reaction>
</comment>
<keyword evidence="7" id="KW-0186">Copper</keyword>